<dbReference type="KEGG" id="cep:Cri9333_3894"/>
<protein>
    <submittedName>
        <fullName evidence="2">Glutathione S-transferase domain protein</fullName>
    </submittedName>
</protein>
<dbReference type="SFLD" id="SFLDS00019">
    <property type="entry name" value="Glutathione_Transferase_(cytos"/>
    <property type="match status" value="1"/>
</dbReference>
<dbReference type="CDD" id="cd00299">
    <property type="entry name" value="GST_C_family"/>
    <property type="match status" value="1"/>
</dbReference>
<dbReference type="GO" id="GO:0006749">
    <property type="term" value="P:glutathione metabolic process"/>
    <property type="evidence" value="ECO:0007669"/>
    <property type="project" value="TreeGrafter"/>
</dbReference>
<evidence type="ECO:0000313" key="3">
    <source>
        <dbReference type="Proteomes" id="UP000010472"/>
    </source>
</evidence>
<dbReference type="PANTHER" id="PTHR42673">
    <property type="entry name" value="MALEYLACETOACETATE ISOMERASE"/>
    <property type="match status" value="1"/>
</dbReference>
<dbReference type="SUPFAM" id="SSF52833">
    <property type="entry name" value="Thioredoxin-like"/>
    <property type="match status" value="1"/>
</dbReference>
<name>K9W2W0_9CYAN</name>
<evidence type="ECO:0000259" key="1">
    <source>
        <dbReference type="PROSITE" id="PS50404"/>
    </source>
</evidence>
<dbReference type="STRING" id="1173022.Cri9333_3894"/>
<dbReference type="GO" id="GO:0004364">
    <property type="term" value="F:glutathione transferase activity"/>
    <property type="evidence" value="ECO:0007669"/>
    <property type="project" value="TreeGrafter"/>
</dbReference>
<accession>K9W2W0</accession>
<dbReference type="GO" id="GO:0006559">
    <property type="term" value="P:L-phenylalanine catabolic process"/>
    <property type="evidence" value="ECO:0007669"/>
    <property type="project" value="TreeGrafter"/>
</dbReference>
<dbReference type="InterPro" id="IPR004045">
    <property type="entry name" value="Glutathione_S-Trfase_N"/>
</dbReference>
<dbReference type="SUPFAM" id="SSF47616">
    <property type="entry name" value="GST C-terminal domain-like"/>
    <property type="match status" value="1"/>
</dbReference>
<sequence length="267" mass="29428">MLELYQFEVSQYAEKVRLILDYKGLPYRKIEVTPGVGQLELFRLSGQRKVPVLKDGNTVIADSTAIALYLDKQYPEKPLIPVDPKQRGLCLLIEEWADESIGIKSRPVLFEALSKNLSLRSAILPSATPDILKNLVGSVPGEFLNLLGVGVGASPEAVKEAKTAIHQDLEALSLMLVDSPYLVADYPTLADFTVAGLSMLLKFPSGNYLNIPEALKGKGVPEFTDNAAYQPFFNWRDRLYADYRKPLTATTTTYTSGSNTPTSINID</sequence>
<dbReference type="eggNOG" id="COG0625">
    <property type="taxonomic scope" value="Bacteria"/>
</dbReference>
<dbReference type="CDD" id="cd00570">
    <property type="entry name" value="GST_N_family"/>
    <property type="match status" value="1"/>
</dbReference>
<keyword evidence="3" id="KW-1185">Reference proteome</keyword>
<dbReference type="PATRIC" id="fig|1173022.3.peg.4198"/>
<dbReference type="Pfam" id="PF13417">
    <property type="entry name" value="GST_N_3"/>
    <property type="match status" value="1"/>
</dbReference>
<proteinExistence type="predicted"/>
<dbReference type="PANTHER" id="PTHR42673:SF4">
    <property type="entry name" value="MALEYLACETOACETATE ISOMERASE"/>
    <property type="match status" value="1"/>
</dbReference>
<dbReference type="Gene3D" id="1.20.1050.10">
    <property type="match status" value="1"/>
</dbReference>
<organism evidence="2 3">
    <name type="scientific">Crinalium epipsammum PCC 9333</name>
    <dbReference type="NCBI Taxonomy" id="1173022"/>
    <lineage>
        <taxon>Bacteria</taxon>
        <taxon>Bacillati</taxon>
        <taxon>Cyanobacteriota</taxon>
        <taxon>Cyanophyceae</taxon>
        <taxon>Gomontiellales</taxon>
        <taxon>Gomontiellaceae</taxon>
        <taxon>Crinalium</taxon>
    </lineage>
</organism>
<dbReference type="AlphaFoldDB" id="K9W2W0"/>
<reference evidence="2 3" key="1">
    <citation type="submission" date="2012-06" db="EMBL/GenBank/DDBJ databases">
        <title>Finished chromosome of genome of Crinalium epipsammum PCC 9333.</title>
        <authorList>
            <consortium name="US DOE Joint Genome Institute"/>
            <person name="Gugger M."/>
            <person name="Coursin T."/>
            <person name="Rippka R."/>
            <person name="Tandeau De Marsac N."/>
            <person name="Huntemann M."/>
            <person name="Wei C.-L."/>
            <person name="Han J."/>
            <person name="Detter J.C."/>
            <person name="Han C."/>
            <person name="Tapia R."/>
            <person name="Davenport K."/>
            <person name="Daligault H."/>
            <person name="Erkkila T."/>
            <person name="Gu W."/>
            <person name="Munk A.C.C."/>
            <person name="Teshima H."/>
            <person name="Xu Y."/>
            <person name="Chain P."/>
            <person name="Chen A."/>
            <person name="Krypides N."/>
            <person name="Mavromatis K."/>
            <person name="Markowitz V."/>
            <person name="Szeto E."/>
            <person name="Ivanova N."/>
            <person name="Mikhailova N."/>
            <person name="Ovchinnikova G."/>
            <person name="Pagani I."/>
            <person name="Pati A."/>
            <person name="Goodwin L."/>
            <person name="Peters L."/>
            <person name="Pitluck S."/>
            <person name="Woyke T."/>
            <person name="Kerfeld C."/>
        </authorList>
    </citation>
    <scope>NUCLEOTIDE SEQUENCE [LARGE SCALE GENOMIC DNA]</scope>
    <source>
        <strain evidence="2 3">PCC 9333</strain>
    </source>
</reference>
<feature type="domain" description="GST N-terminal" evidence="1">
    <location>
        <begin position="1"/>
        <end position="78"/>
    </location>
</feature>
<dbReference type="PROSITE" id="PS50404">
    <property type="entry name" value="GST_NTER"/>
    <property type="match status" value="1"/>
</dbReference>
<dbReference type="RefSeq" id="WP_015204803.1">
    <property type="nucleotide sequence ID" value="NC_019753.1"/>
</dbReference>
<keyword evidence="2" id="KW-0808">Transferase</keyword>
<evidence type="ECO:0000313" key="2">
    <source>
        <dbReference type="EMBL" id="AFZ14703.1"/>
    </source>
</evidence>
<dbReference type="Proteomes" id="UP000010472">
    <property type="component" value="Chromosome"/>
</dbReference>
<dbReference type="InterPro" id="IPR036282">
    <property type="entry name" value="Glutathione-S-Trfase_C_sf"/>
</dbReference>
<dbReference type="InterPro" id="IPR036249">
    <property type="entry name" value="Thioredoxin-like_sf"/>
</dbReference>
<dbReference type="HOGENOM" id="CLU_011226_0_3_3"/>
<dbReference type="GO" id="GO:0016034">
    <property type="term" value="F:maleylacetoacetate isomerase activity"/>
    <property type="evidence" value="ECO:0007669"/>
    <property type="project" value="TreeGrafter"/>
</dbReference>
<gene>
    <name evidence="2" type="ORF">Cri9333_3894</name>
</gene>
<dbReference type="EMBL" id="CP003620">
    <property type="protein sequence ID" value="AFZ14703.1"/>
    <property type="molecule type" value="Genomic_DNA"/>
</dbReference>
<dbReference type="Gene3D" id="3.40.30.10">
    <property type="entry name" value="Glutaredoxin"/>
    <property type="match status" value="1"/>
</dbReference>
<dbReference type="InterPro" id="IPR040079">
    <property type="entry name" value="Glutathione_S-Trfase"/>
</dbReference>
<dbReference type="OrthoDB" id="465590at2"/>